<keyword evidence="3" id="KW-0813">Transport</keyword>
<dbReference type="PANTHER" id="PTHR30532">
    <property type="entry name" value="IRON III DICITRATE-BINDING PERIPLASMIC PROTEIN"/>
    <property type="match status" value="1"/>
</dbReference>
<evidence type="ECO:0000256" key="1">
    <source>
        <dbReference type="ARBA" id="ARBA00004196"/>
    </source>
</evidence>
<dbReference type="InterPro" id="IPR002491">
    <property type="entry name" value="ABC_transptr_periplasmic_BD"/>
</dbReference>
<reference evidence="8 9" key="1">
    <citation type="submission" date="2019-05" db="EMBL/GenBank/DDBJ databases">
        <title>Marivita sp. nov. isolated from sea sediment.</title>
        <authorList>
            <person name="Kim W."/>
        </authorList>
    </citation>
    <scope>NUCLEOTIDE SEQUENCE [LARGE SCALE GENOMIC DNA]</scope>
    <source>
        <strain evidence="8 9">CAU 1492</strain>
    </source>
</reference>
<keyword evidence="4" id="KW-0406">Ion transport</keyword>
<name>A0ABY2X8J8_9RHOB</name>
<dbReference type="CDD" id="cd01140">
    <property type="entry name" value="FatB"/>
    <property type="match status" value="1"/>
</dbReference>
<sequence length="300" mass="30610">MFSRICFAVAAGLMCAGAGLADPVHVETATGPVTLDATPKRIVALDVAAIDTLSALGVPLVGVVAPLYVAPLADQVAGIPVVGTLFEADFEKIAVAQPEVIVLGGRSVAQARPLAGLAPVLDMSIGPDAVGDALARLAAYGAMTGHAEQAEAQAVALRAKLDIARARVDGQGSALILMTNGPKLSVFGRGSRFGWLHSRLGWPEAVEDIAASPHGEPVSFEYLAEANPDWLIVIDRGQAVSGGSDSARATLDNDLMRGVAAVQAGQVLYLDPADIYVAAGGVGAMGRTLDQIIDALPPAP</sequence>
<feature type="signal peptide" evidence="6">
    <location>
        <begin position="1"/>
        <end position="21"/>
    </location>
</feature>
<accession>A0ABY2X8J8</accession>
<organism evidence="8 9">
    <name type="scientific">Arenibacterium halophilum</name>
    <dbReference type="NCBI Taxonomy" id="2583821"/>
    <lineage>
        <taxon>Bacteria</taxon>
        <taxon>Pseudomonadati</taxon>
        <taxon>Pseudomonadota</taxon>
        <taxon>Alphaproteobacteria</taxon>
        <taxon>Rhodobacterales</taxon>
        <taxon>Paracoccaceae</taxon>
        <taxon>Arenibacterium</taxon>
    </lineage>
</organism>
<dbReference type="SUPFAM" id="SSF53807">
    <property type="entry name" value="Helical backbone' metal receptor"/>
    <property type="match status" value="1"/>
</dbReference>
<evidence type="ECO:0000313" key="9">
    <source>
        <dbReference type="Proteomes" id="UP001191082"/>
    </source>
</evidence>
<keyword evidence="4" id="KW-0408">Iron</keyword>
<dbReference type="InterPro" id="IPR033870">
    <property type="entry name" value="FatB"/>
</dbReference>
<feature type="domain" description="Fe/B12 periplasmic-binding" evidence="7">
    <location>
        <begin position="41"/>
        <end position="300"/>
    </location>
</feature>
<protein>
    <submittedName>
        <fullName evidence="8">Siderophore ABC transporter substrate-binding protein</fullName>
    </submittedName>
</protein>
<evidence type="ECO:0000313" key="8">
    <source>
        <dbReference type="EMBL" id="TMV11623.1"/>
    </source>
</evidence>
<dbReference type="InterPro" id="IPR051313">
    <property type="entry name" value="Bact_iron-sidero_bind"/>
</dbReference>
<keyword evidence="5 6" id="KW-0732">Signal</keyword>
<dbReference type="Pfam" id="PF01497">
    <property type="entry name" value="Peripla_BP_2"/>
    <property type="match status" value="1"/>
</dbReference>
<keyword evidence="4" id="KW-0410">Iron transport</keyword>
<evidence type="ECO:0000256" key="6">
    <source>
        <dbReference type="SAM" id="SignalP"/>
    </source>
</evidence>
<evidence type="ECO:0000256" key="2">
    <source>
        <dbReference type="ARBA" id="ARBA00008814"/>
    </source>
</evidence>
<comment type="similarity">
    <text evidence="2">Belongs to the bacterial solute-binding protein 8 family.</text>
</comment>
<evidence type="ECO:0000256" key="3">
    <source>
        <dbReference type="ARBA" id="ARBA00022448"/>
    </source>
</evidence>
<comment type="subcellular location">
    <subcellularLocation>
        <location evidence="1">Cell envelope</location>
    </subcellularLocation>
</comment>
<keyword evidence="9" id="KW-1185">Reference proteome</keyword>
<dbReference type="Proteomes" id="UP001191082">
    <property type="component" value="Unassembled WGS sequence"/>
</dbReference>
<dbReference type="PROSITE" id="PS50983">
    <property type="entry name" value="FE_B12_PBP"/>
    <property type="match status" value="1"/>
</dbReference>
<feature type="chain" id="PRO_5046799822" evidence="6">
    <location>
        <begin position="22"/>
        <end position="300"/>
    </location>
</feature>
<gene>
    <name evidence="8" type="ORF">FGK64_15225</name>
</gene>
<evidence type="ECO:0000256" key="4">
    <source>
        <dbReference type="ARBA" id="ARBA00022496"/>
    </source>
</evidence>
<comment type="caution">
    <text evidence="8">The sequence shown here is derived from an EMBL/GenBank/DDBJ whole genome shotgun (WGS) entry which is preliminary data.</text>
</comment>
<dbReference type="RefSeq" id="WP_138864688.1">
    <property type="nucleotide sequence ID" value="NZ_VCPC01000003.1"/>
</dbReference>
<dbReference type="EMBL" id="VCPC01000003">
    <property type="protein sequence ID" value="TMV11623.1"/>
    <property type="molecule type" value="Genomic_DNA"/>
</dbReference>
<dbReference type="PANTHER" id="PTHR30532:SF28">
    <property type="entry name" value="PETROBACTIN-BINDING PROTEIN YCLQ"/>
    <property type="match status" value="1"/>
</dbReference>
<evidence type="ECO:0000256" key="5">
    <source>
        <dbReference type="ARBA" id="ARBA00022729"/>
    </source>
</evidence>
<evidence type="ECO:0000259" key="7">
    <source>
        <dbReference type="PROSITE" id="PS50983"/>
    </source>
</evidence>
<dbReference type="Gene3D" id="3.40.50.1980">
    <property type="entry name" value="Nitrogenase molybdenum iron protein domain"/>
    <property type="match status" value="2"/>
</dbReference>
<proteinExistence type="inferred from homology"/>